<dbReference type="Proteomes" id="UP000004846">
    <property type="component" value="Unassembled WGS sequence"/>
</dbReference>
<accession>A0A125W1V1</accession>
<keyword evidence="1" id="KW-0472">Membrane</keyword>
<keyword evidence="1" id="KW-0812">Transmembrane</keyword>
<proteinExistence type="predicted"/>
<comment type="caution">
    <text evidence="2">The sequence shown here is derived from an EMBL/GenBank/DDBJ whole genome shotgun (WGS) entry which is preliminary data.</text>
</comment>
<dbReference type="EMBL" id="AEBR01000110">
    <property type="protein sequence ID" value="EFM81274.1"/>
    <property type="molecule type" value="Genomic_DNA"/>
</dbReference>
<dbReference type="GO" id="GO:0003676">
    <property type="term" value="F:nucleic acid binding"/>
    <property type="evidence" value="ECO:0007669"/>
    <property type="project" value="InterPro"/>
</dbReference>
<dbReference type="AlphaFoldDB" id="A0A125W1V1"/>
<name>A0A125W1V1_ENTFL</name>
<dbReference type="GeneID" id="60893763"/>
<dbReference type="InterPro" id="IPR010718">
    <property type="entry name" value="DUF1294"/>
</dbReference>
<evidence type="ECO:0000313" key="3">
    <source>
        <dbReference type="Proteomes" id="UP000004846"/>
    </source>
</evidence>
<dbReference type="RefSeq" id="WP_002360427.1">
    <property type="nucleotide sequence ID" value="NZ_GL454489.1"/>
</dbReference>
<dbReference type="Pfam" id="PF06961">
    <property type="entry name" value="DUF1294"/>
    <property type="match status" value="1"/>
</dbReference>
<feature type="transmembrane region" description="Helical" evidence="1">
    <location>
        <begin position="67"/>
        <end position="87"/>
    </location>
</feature>
<dbReference type="PIRSF" id="PIRSF002599">
    <property type="entry name" value="Cold_shock_A"/>
    <property type="match status" value="1"/>
</dbReference>
<organism evidence="2 3">
    <name type="scientific">Enterococcus faecalis TX4248</name>
    <dbReference type="NCBI Taxonomy" id="749495"/>
    <lineage>
        <taxon>Bacteria</taxon>
        <taxon>Bacillati</taxon>
        <taxon>Bacillota</taxon>
        <taxon>Bacilli</taxon>
        <taxon>Lactobacillales</taxon>
        <taxon>Enterococcaceae</taxon>
        <taxon>Enterococcus</taxon>
    </lineage>
</organism>
<evidence type="ECO:0000256" key="1">
    <source>
        <dbReference type="SAM" id="Phobius"/>
    </source>
</evidence>
<dbReference type="InterPro" id="IPR012156">
    <property type="entry name" value="Cold_shock_CspA"/>
</dbReference>
<reference evidence="2 3" key="1">
    <citation type="submission" date="2010-07" db="EMBL/GenBank/DDBJ databases">
        <authorList>
            <person name="Sid Ahmed O."/>
        </authorList>
    </citation>
    <scope>NUCLEOTIDE SEQUENCE [LARGE SCALE GENOMIC DNA]</scope>
    <source>
        <strain evidence="2 3">TX4248</strain>
    </source>
</reference>
<gene>
    <name evidence="2" type="ORF">HMPREF9498_03213</name>
</gene>
<sequence length="88" mass="10064">MLQWIVIIYFLVINLVLFSMMGYDKKQAKRGNWRIPERRLLTIGLVGGGLGGLMGQKKFHHKTQKPVFALCYSIGVIAMISCIYLTFK</sequence>
<feature type="transmembrane region" description="Helical" evidence="1">
    <location>
        <begin position="6"/>
        <end position="23"/>
    </location>
</feature>
<evidence type="ECO:0008006" key="4">
    <source>
        <dbReference type="Google" id="ProtNLM"/>
    </source>
</evidence>
<evidence type="ECO:0000313" key="2">
    <source>
        <dbReference type="EMBL" id="EFM81274.1"/>
    </source>
</evidence>
<dbReference type="HOGENOM" id="CLU_091970_3_2_9"/>
<protein>
    <recommendedName>
        <fullName evidence="4">DUF1294 domain-containing protein</fullName>
    </recommendedName>
</protein>
<keyword evidence="1" id="KW-1133">Transmembrane helix</keyword>